<dbReference type="SUPFAM" id="SSF51658">
    <property type="entry name" value="Xylose isomerase-like"/>
    <property type="match status" value="1"/>
</dbReference>
<protein>
    <submittedName>
        <fullName evidence="2">Inosose isomerase</fullName>
        <ecNumber evidence="2">5.3.99.11</ecNumber>
    </submittedName>
</protein>
<dbReference type="EC" id="5.3.99.11" evidence="2"/>
<reference evidence="2 3" key="1">
    <citation type="submission" date="2019-09" db="EMBL/GenBank/DDBJ databases">
        <authorList>
            <person name="Chandra G."/>
            <person name="Truman W A."/>
        </authorList>
    </citation>
    <scope>NUCLEOTIDE SEQUENCE [LARGE SCALE GENOMIC DNA]</scope>
    <source>
        <strain evidence="2">PS710</strain>
    </source>
</reference>
<dbReference type="Proteomes" id="UP000381093">
    <property type="component" value="Unassembled WGS sequence"/>
</dbReference>
<evidence type="ECO:0000313" key="3">
    <source>
        <dbReference type="Proteomes" id="UP000381093"/>
    </source>
</evidence>
<proteinExistence type="predicted"/>
<evidence type="ECO:0000259" key="1">
    <source>
        <dbReference type="Pfam" id="PF01261"/>
    </source>
</evidence>
<dbReference type="InterPro" id="IPR013022">
    <property type="entry name" value="Xyl_isomerase-like_TIM-brl"/>
</dbReference>
<dbReference type="Pfam" id="PF01261">
    <property type="entry name" value="AP_endonuc_2"/>
    <property type="match status" value="1"/>
</dbReference>
<dbReference type="InterPro" id="IPR036237">
    <property type="entry name" value="Xyl_isomerase-like_sf"/>
</dbReference>
<gene>
    <name evidence="2" type="primary">iolI</name>
    <name evidence="2" type="ORF">PS710_06114</name>
</gene>
<dbReference type="AlphaFoldDB" id="A0A5E7FXA9"/>
<dbReference type="RefSeq" id="WP_150767845.1">
    <property type="nucleotide sequence ID" value="NZ_CABVHW010000041.1"/>
</dbReference>
<feature type="domain" description="Xylose isomerase-like TIM barrel" evidence="1">
    <location>
        <begin position="25"/>
        <end position="274"/>
    </location>
</feature>
<dbReference type="Gene3D" id="3.20.20.150">
    <property type="entry name" value="Divalent-metal-dependent TIM barrel enzymes"/>
    <property type="match status" value="1"/>
</dbReference>
<accession>A0A5E7FXA9</accession>
<organism evidence="2 3">
    <name type="scientific">Pseudomonas fluorescens</name>
    <dbReference type="NCBI Taxonomy" id="294"/>
    <lineage>
        <taxon>Bacteria</taxon>
        <taxon>Pseudomonadati</taxon>
        <taxon>Pseudomonadota</taxon>
        <taxon>Gammaproteobacteria</taxon>
        <taxon>Pseudomonadales</taxon>
        <taxon>Pseudomonadaceae</taxon>
        <taxon>Pseudomonas</taxon>
    </lineage>
</organism>
<dbReference type="EMBL" id="CABVHW010000041">
    <property type="protein sequence ID" value="VVO42927.1"/>
    <property type="molecule type" value="Genomic_DNA"/>
</dbReference>
<dbReference type="GO" id="GO:0016853">
    <property type="term" value="F:isomerase activity"/>
    <property type="evidence" value="ECO:0007669"/>
    <property type="project" value="UniProtKB-KW"/>
</dbReference>
<keyword evidence="2" id="KW-0413">Isomerase</keyword>
<name>A0A5E7FXA9_PSEFL</name>
<dbReference type="PANTHER" id="PTHR12110">
    <property type="entry name" value="HYDROXYPYRUVATE ISOMERASE"/>
    <property type="match status" value="1"/>
</dbReference>
<sequence length="294" mass="32597">MAQQNNRLTFNTTAARHCNFIMQADIARSAGFSSIELTSGPVRAYLEAGYSQRELKAALDGLQVEGIGALLDIERTGEQGREMMDQAEKLYELATTVGAKGVQLVTGPLDYRAVVEYRRDGRTARYSGLLGSTEEQQIAQTASNLQRLADRAQEAGLIVYLEALSWAPLSTLEQQVRTLERADRDNLKVVIDYWHCYTSGANPDDLAKIDKRHIYGVHVCDSLPFTAGVPDETVLRDVATGRGILDLKAWTQAVKATGYEGWWCSETFCRAQHQSNGYVVAKQLYRQLNSLVNG</sequence>
<dbReference type="PANTHER" id="PTHR12110:SF21">
    <property type="entry name" value="XYLOSE ISOMERASE-LIKE TIM BARREL DOMAIN-CONTAINING PROTEIN"/>
    <property type="match status" value="1"/>
</dbReference>
<dbReference type="InterPro" id="IPR050312">
    <property type="entry name" value="IolE/XylAMocC-like"/>
</dbReference>
<evidence type="ECO:0000313" key="2">
    <source>
        <dbReference type="EMBL" id="VVO42927.1"/>
    </source>
</evidence>